<dbReference type="NCBIfam" id="TIGR00254">
    <property type="entry name" value="GGDEF"/>
    <property type="match status" value="1"/>
</dbReference>
<accession>A0A6C0U0J5</accession>
<evidence type="ECO:0000259" key="3">
    <source>
        <dbReference type="PROSITE" id="PS50887"/>
    </source>
</evidence>
<feature type="region of interest" description="Disordered" evidence="1">
    <location>
        <begin position="336"/>
        <end position="406"/>
    </location>
</feature>
<dbReference type="KEGG" id="kim:G3T16_02875"/>
<protein>
    <submittedName>
        <fullName evidence="4">DUF1631 family protein</fullName>
    </submittedName>
</protein>
<dbReference type="SMART" id="SM00267">
    <property type="entry name" value="GGDEF"/>
    <property type="match status" value="1"/>
</dbReference>
<dbReference type="InterPro" id="IPR035919">
    <property type="entry name" value="EAL_sf"/>
</dbReference>
<feature type="compositionally biased region" description="Low complexity" evidence="1">
    <location>
        <begin position="360"/>
        <end position="371"/>
    </location>
</feature>
<dbReference type="SUPFAM" id="SSF55073">
    <property type="entry name" value="Nucleotide cyclase"/>
    <property type="match status" value="1"/>
</dbReference>
<evidence type="ECO:0000313" key="5">
    <source>
        <dbReference type="Proteomes" id="UP000477680"/>
    </source>
</evidence>
<evidence type="ECO:0000259" key="2">
    <source>
        <dbReference type="PROSITE" id="PS50883"/>
    </source>
</evidence>
<dbReference type="CDD" id="cd01948">
    <property type="entry name" value="EAL"/>
    <property type="match status" value="1"/>
</dbReference>
<dbReference type="PROSITE" id="PS50887">
    <property type="entry name" value="GGDEF"/>
    <property type="match status" value="1"/>
</dbReference>
<evidence type="ECO:0000313" key="4">
    <source>
        <dbReference type="EMBL" id="QIB64497.1"/>
    </source>
</evidence>
<dbReference type="SUPFAM" id="SSF141868">
    <property type="entry name" value="EAL domain-like"/>
    <property type="match status" value="1"/>
</dbReference>
<name>A0A6C0U0J5_9GAMM</name>
<feature type="domain" description="GGDEF" evidence="3">
    <location>
        <begin position="899"/>
        <end position="1032"/>
    </location>
</feature>
<organism evidence="4 5">
    <name type="scientific">Kineobactrum salinum</name>
    <dbReference type="NCBI Taxonomy" id="2708301"/>
    <lineage>
        <taxon>Bacteria</taxon>
        <taxon>Pseudomonadati</taxon>
        <taxon>Pseudomonadota</taxon>
        <taxon>Gammaproteobacteria</taxon>
        <taxon>Cellvibrionales</taxon>
        <taxon>Halieaceae</taxon>
        <taxon>Kineobactrum</taxon>
    </lineage>
</organism>
<dbReference type="PANTHER" id="PTHR33121">
    <property type="entry name" value="CYCLIC DI-GMP PHOSPHODIESTERASE PDEF"/>
    <property type="match status" value="1"/>
</dbReference>
<proteinExistence type="predicted"/>
<dbReference type="Gene3D" id="3.20.20.450">
    <property type="entry name" value="EAL domain"/>
    <property type="match status" value="1"/>
</dbReference>
<dbReference type="InterPro" id="IPR043128">
    <property type="entry name" value="Rev_trsase/Diguanyl_cyclase"/>
</dbReference>
<dbReference type="InterPro" id="IPR029787">
    <property type="entry name" value="Nucleotide_cyclase"/>
</dbReference>
<dbReference type="SMART" id="SM00052">
    <property type="entry name" value="EAL"/>
    <property type="match status" value="1"/>
</dbReference>
<dbReference type="Gene3D" id="3.30.70.270">
    <property type="match status" value="1"/>
</dbReference>
<dbReference type="GO" id="GO:0071111">
    <property type="term" value="F:cyclic-guanylate-specific phosphodiesterase activity"/>
    <property type="evidence" value="ECO:0007669"/>
    <property type="project" value="InterPro"/>
</dbReference>
<dbReference type="RefSeq" id="WP_163493747.1">
    <property type="nucleotide sequence ID" value="NZ_CP048711.1"/>
</dbReference>
<feature type="compositionally biased region" description="Low complexity" evidence="1">
    <location>
        <begin position="383"/>
        <end position="403"/>
    </location>
</feature>
<dbReference type="EMBL" id="CP048711">
    <property type="protein sequence ID" value="QIB64497.1"/>
    <property type="molecule type" value="Genomic_DNA"/>
</dbReference>
<dbReference type="InterPro" id="IPR050706">
    <property type="entry name" value="Cyclic-di-GMP_PDE-like"/>
</dbReference>
<evidence type="ECO:0000256" key="1">
    <source>
        <dbReference type="SAM" id="MobiDB-lite"/>
    </source>
</evidence>
<dbReference type="Pfam" id="PF00563">
    <property type="entry name" value="EAL"/>
    <property type="match status" value="1"/>
</dbReference>
<keyword evidence="5" id="KW-1185">Reference proteome</keyword>
<dbReference type="InterPro" id="IPR000160">
    <property type="entry name" value="GGDEF_dom"/>
</dbReference>
<dbReference type="Pfam" id="PF00990">
    <property type="entry name" value="GGDEF"/>
    <property type="match status" value="1"/>
</dbReference>
<feature type="domain" description="EAL" evidence="2">
    <location>
        <begin position="1044"/>
        <end position="1302"/>
    </location>
</feature>
<dbReference type="Pfam" id="PF07793">
    <property type="entry name" value="DUF1631"/>
    <property type="match status" value="1"/>
</dbReference>
<dbReference type="CDD" id="cd01949">
    <property type="entry name" value="GGDEF"/>
    <property type="match status" value="1"/>
</dbReference>
<dbReference type="InterPro" id="IPR001633">
    <property type="entry name" value="EAL_dom"/>
</dbReference>
<sequence>MSQTSPQPRRRVAAELTLDDGPCLRGEVTLAADGHLHMNNVRLASGSRENKLNVALGTSGVLSFPSLVDSEGRISELAVAVHGAGGKGLALRPAAPKETVAQRCVAALAKPVPGGANSPTIARSVLLDEYRHLSVQLLTEMLSTFLDNLTDHLLELNLGNRVSHSTVTDAVTVLQLKRKAIIQSYIEHFLRYHEDLTPPTSERDQWWDLVDHSGALDLVDLNDFEDYLAVERMVTIGEDLHRVALETLLIRVATLIDAEPLTVRLPEHVGSLSRALQQVMGLYRLPHKLMPQLFDHFVIHFVRRLDEYYEVLNQFLLQAGIRPELEEEIRTRGSLLWRSQSPRPPRATRHADHSAIAETQVQQPSQVSRPPAATGYLGEPPDTTNGAGVAEAAAPRAAPTTTGSFSPQNLYRSVIDALNFKREVEHGIAEAAAGQPLADVQAVVTALASLQRNTSVREDIQRAGSMAEYLVAQGDRLEALGTASGLSADSRNQLDLVDSLFGTIDSQLDVAAALKPTLGNLQIPLARLALLEPHFFLDPAHPARSLLDQLSVLANSSNFPNKMLESRVAGIVDDIIERYDSDTAVFDSALASVEKLVRQQERAHSRNLERVVKTQEGKEKLQQARDAVARTIQDTIKPPEAPQVLLELIDQGWRDLMVLTHVKEGKASRAWREQVRTLEVLGSWLVEQHQGEVDEDLLVQRSLEAEPFIDMIEQQVSSALPGNVGIAAVLDELRAILAGEQTLVIGAVPAQLVHTPEPPSQLRTRLDKTRRLRRWVQRVEQLETGNWLNYRDREGQRRRMQLAWISDHRDRYLFVNDRGQKVAELNRVQLARLLSRGAQPPAPADELSVVEKSMYGTLEHVQRSLSFARNHDSLTQLINKDTFLSQLGRSLKHAHQHSSQHAVLLLDIDQFSLVNDVYDRISGDQVLQEFSRLLAQLHGKKVSSARLSGDKFAVLLVDRDLTQAEQVADGIRRDIATGSVDINGERVSFTVSIGIAPILDYSPGVDEVMDSARAALAQAKQEGRDRVVIYRESQETVKQYRQEQGRSRRALEEALESERFVLRAQPIMQTAMDGRLPATRHYELLLAMRAKDGALISPQPFISSAERYGFMTLVDRWVVREAFRWISSLMDAQKVVPNLAINLSGFSVTDDAFLDFLFEQISEFGVGTNRLCFEITETGTISNLIKAADFVRAFRNIGCKFSIDDFGTGLASHNYLRELPVDYVKIDGSFITGIHENRNDYAMARSINDLAHFLGQETIAESVENDAIIQQLQEIGVDYLQGWGIGRPKPLDEITLDLSSIEK</sequence>
<gene>
    <name evidence="4" type="ORF">G3T16_02875</name>
</gene>
<dbReference type="InterPro" id="IPR012434">
    <property type="entry name" value="DUF1631"/>
</dbReference>
<dbReference type="Proteomes" id="UP000477680">
    <property type="component" value="Chromosome"/>
</dbReference>
<dbReference type="PANTHER" id="PTHR33121:SF23">
    <property type="entry name" value="CYCLIC DI-GMP PHOSPHODIESTERASE PDEB"/>
    <property type="match status" value="1"/>
</dbReference>
<dbReference type="PROSITE" id="PS50883">
    <property type="entry name" value="EAL"/>
    <property type="match status" value="1"/>
</dbReference>
<reference evidence="4 5" key="1">
    <citation type="submission" date="2020-02" db="EMBL/GenBank/DDBJ databases">
        <title>Genome sequencing for Kineobactrum sp. M2.</title>
        <authorList>
            <person name="Park S.-J."/>
        </authorList>
    </citation>
    <scope>NUCLEOTIDE SEQUENCE [LARGE SCALE GENOMIC DNA]</scope>
    <source>
        <strain evidence="4 5">M2</strain>
    </source>
</reference>